<proteinExistence type="predicted"/>
<protein>
    <submittedName>
        <fullName evidence="2">Uncharacterized protein</fullName>
    </submittedName>
</protein>
<reference evidence="2" key="1">
    <citation type="submission" date="2020-04" db="EMBL/GenBank/DDBJ databases">
        <authorList>
            <person name="Chiriac C."/>
            <person name="Salcher M."/>
            <person name="Ghai R."/>
            <person name="Kavagutti S V."/>
        </authorList>
    </citation>
    <scope>NUCLEOTIDE SEQUENCE</scope>
</reference>
<keyword evidence="1" id="KW-1133">Transmembrane helix</keyword>
<evidence type="ECO:0000313" key="2">
    <source>
        <dbReference type="EMBL" id="CAB4124748.1"/>
    </source>
</evidence>
<gene>
    <name evidence="2" type="ORF">UFOVP66_28</name>
</gene>
<keyword evidence="1" id="KW-0812">Transmembrane</keyword>
<name>A0A6J5KQS6_9CAUD</name>
<feature type="transmembrane region" description="Helical" evidence="1">
    <location>
        <begin position="6"/>
        <end position="26"/>
    </location>
</feature>
<organism evidence="2">
    <name type="scientific">uncultured Caudovirales phage</name>
    <dbReference type="NCBI Taxonomy" id="2100421"/>
    <lineage>
        <taxon>Viruses</taxon>
        <taxon>Duplodnaviria</taxon>
        <taxon>Heunggongvirae</taxon>
        <taxon>Uroviricota</taxon>
        <taxon>Caudoviricetes</taxon>
        <taxon>Peduoviridae</taxon>
        <taxon>Maltschvirus</taxon>
        <taxon>Maltschvirus maltsch</taxon>
    </lineage>
</organism>
<evidence type="ECO:0000256" key="1">
    <source>
        <dbReference type="SAM" id="Phobius"/>
    </source>
</evidence>
<sequence length="36" mass="4021">MISLIHSILVMLALTVVPFLIGLYCGKLYASLKNER</sequence>
<accession>A0A6J5KQS6</accession>
<keyword evidence="1" id="KW-0472">Membrane</keyword>
<dbReference type="EMBL" id="LR796180">
    <property type="protein sequence ID" value="CAB4124748.1"/>
    <property type="molecule type" value="Genomic_DNA"/>
</dbReference>